<gene>
    <name evidence="2" type="ORF">E2C01_075644</name>
</gene>
<evidence type="ECO:0000256" key="1">
    <source>
        <dbReference type="SAM" id="MobiDB-lite"/>
    </source>
</evidence>
<accession>A0A5B7IKT5</accession>
<evidence type="ECO:0000313" key="3">
    <source>
        <dbReference type="Proteomes" id="UP000324222"/>
    </source>
</evidence>
<proteinExistence type="predicted"/>
<sequence length="96" mass="10201">MAQTPFICLWFSNSDGQTQLNFLSEGTRAGLSLCAPEGGLRSAPDGVKHRVNTLSDTATGGRGGRSYPDENVGSSVSLLIVSRRLAPLSPGARRRR</sequence>
<evidence type="ECO:0000313" key="2">
    <source>
        <dbReference type="EMBL" id="MPC81044.1"/>
    </source>
</evidence>
<organism evidence="2 3">
    <name type="scientific">Portunus trituberculatus</name>
    <name type="common">Swimming crab</name>
    <name type="synonym">Neptunus trituberculatus</name>
    <dbReference type="NCBI Taxonomy" id="210409"/>
    <lineage>
        <taxon>Eukaryota</taxon>
        <taxon>Metazoa</taxon>
        <taxon>Ecdysozoa</taxon>
        <taxon>Arthropoda</taxon>
        <taxon>Crustacea</taxon>
        <taxon>Multicrustacea</taxon>
        <taxon>Malacostraca</taxon>
        <taxon>Eumalacostraca</taxon>
        <taxon>Eucarida</taxon>
        <taxon>Decapoda</taxon>
        <taxon>Pleocyemata</taxon>
        <taxon>Brachyura</taxon>
        <taxon>Eubrachyura</taxon>
        <taxon>Portunoidea</taxon>
        <taxon>Portunidae</taxon>
        <taxon>Portuninae</taxon>
        <taxon>Portunus</taxon>
    </lineage>
</organism>
<comment type="caution">
    <text evidence="2">The sequence shown here is derived from an EMBL/GenBank/DDBJ whole genome shotgun (WGS) entry which is preliminary data.</text>
</comment>
<dbReference type="EMBL" id="VSRR010055751">
    <property type="protein sequence ID" value="MPC81044.1"/>
    <property type="molecule type" value="Genomic_DNA"/>
</dbReference>
<dbReference type="AlphaFoldDB" id="A0A5B7IKT5"/>
<dbReference type="Proteomes" id="UP000324222">
    <property type="component" value="Unassembled WGS sequence"/>
</dbReference>
<reference evidence="2 3" key="1">
    <citation type="submission" date="2019-05" db="EMBL/GenBank/DDBJ databases">
        <title>Another draft genome of Portunus trituberculatus and its Hox gene families provides insights of decapod evolution.</title>
        <authorList>
            <person name="Jeong J.-H."/>
            <person name="Song I."/>
            <person name="Kim S."/>
            <person name="Choi T."/>
            <person name="Kim D."/>
            <person name="Ryu S."/>
            <person name="Kim W."/>
        </authorList>
    </citation>
    <scope>NUCLEOTIDE SEQUENCE [LARGE SCALE GENOMIC DNA]</scope>
    <source>
        <tissue evidence="2">Muscle</tissue>
    </source>
</reference>
<feature type="region of interest" description="Disordered" evidence="1">
    <location>
        <begin position="44"/>
        <end position="70"/>
    </location>
</feature>
<keyword evidence="3" id="KW-1185">Reference proteome</keyword>
<name>A0A5B7IKT5_PORTR</name>
<protein>
    <submittedName>
        <fullName evidence="2">Uncharacterized protein</fullName>
    </submittedName>
</protein>